<dbReference type="KEGG" id="sng:SNE_A14120"/>
<dbReference type="AlphaFoldDB" id="F8L8Y6"/>
<name>F8L8Y6_SIMNZ</name>
<keyword evidence="2" id="KW-1185">Reference proteome</keyword>
<dbReference type="HOGENOM" id="CLU_147426_0_0_0"/>
<organism evidence="1 2">
    <name type="scientific">Simkania negevensis (strain ATCC VR-1471 / DSM 27360 / Z)</name>
    <dbReference type="NCBI Taxonomy" id="331113"/>
    <lineage>
        <taxon>Bacteria</taxon>
        <taxon>Pseudomonadati</taxon>
        <taxon>Chlamydiota</taxon>
        <taxon>Chlamydiia</taxon>
        <taxon>Parachlamydiales</taxon>
        <taxon>Simkaniaceae</taxon>
        <taxon>Simkania</taxon>
    </lineage>
</organism>
<dbReference type="eggNOG" id="COG5512">
    <property type="taxonomic scope" value="Bacteria"/>
</dbReference>
<proteinExistence type="predicted"/>
<protein>
    <recommendedName>
        <fullName evidence="3">DUF721 domain-containing protein</fullName>
    </recommendedName>
</protein>
<evidence type="ECO:0000313" key="2">
    <source>
        <dbReference type="Proteomes" id="UP000000496"/>
    </source>
</evidence>
<dbReference type="InterPro" id="IPR007922">
    <property type="entry name" value="DciA-like"/>
</dbReference>
<gene>
    <name evidence="1" type="ordered locus">SNE_A14120</name>
</gene>
<sequence length="148" mass="17103">MSNILCQFKQFFGTIKELNAFIKTLAILRSLFYSLKIGKLMKRIPKNYDGDKPTSRQLKDLLPEIMTQITGKIDESPREVLEAWTRIVGPKISKMARAVSFESGVLKVKVENSTLYSLLTLHEKEKLLAELRKQFPKVKIRNIFFRIG</sequence>
<reference evidence="1 2" key="2">
    <citation type="journal article" date="2011" name="Mol. Biol. Evol.">
        <title>Unity in variety--the pan-genome of the Chlamydiae.</title>
        <authorList>
            <person name="Collingro A."/>
            <person name="Tischler P."/>
            <person name="Weinmaier T."/>
            <person name="Penz T."/>
            <person name="Heinz E."/>
            <person name="Brunham R.C."/>
            <person name="Read T.D."/>
            <person name="Bavoil P.M."/>
            <person name="Sachse K."/>
            <person name="Kahane S."/>
            <person name="Friedman M.G."/>
            <person name="Rattei T."/>
            <person name="Myers G.S."/>
            <person name="Horn M."/>
        </authorList>
    </citation>
    <scope>NUCLEOTIDE SEQUENCE [LARGE SCALE GENOMIC DNA]</scope>
    <source>
        <strain evidence="2">ATCC VR-1471 / Z</strain>
    </source>
</reference>
<accession>F8L8Y6</accession>
<dbReference type="Proteomes" id="UP000000496">
    <property type="component" value="Chromosome gsn.131"/>
</dbReference>
<reference key="1">
    <citation type="journal article" date="2011" name="Mol. Biol. Evol.">
        <title>Unity in variety -- the pan-genome of the Chlamydiae.</title>
        <authorList>
            <person name="Collingro A."/>
            <person name="Tischler P."/>
            <person name="Weinmaier T."/>
            <person name="Penz T."/>
            <person name="Heinz E."/>
            <person name="Brunham R.C."/>
            <person name="Read T.D."/>
            <person name="Bavoil P.M."/>
            <person name="Sachse K."/>
            <person name="Kahane S."/>
            <person name="Friedman M.G."/>
            <person name="Rattei T."/>
            <person name="Myers G.S.A."/>
            <person name="Horn M."/>
        </authorList>
    </citation>
    <scope>NUCLEOTIDE SEQUENCE</scope>
    <source>
        <strain>Z</strain>
    </source>
</reference>
<dbReference type="STRING" id="331113.SNE_A14120"/>
<dbReference type="Pfam" id="PF05258">
    <property type="entry name" value="DciA"/>
    <property type="match status" value="1"/>
</dbReference>
<dbReference type="PANTHER" id="PTHR36456">
    <property type="entry name" value="UPF0232 PROTEIN SCO3875"/>
    <property type="match status" value="1"/>
</dbReference>
<evidence type="ECO:0008006" key="3">
    <source>
        <dbReference type="Google" id="ProtNLM"/>
    </source>
</evidence>
<dbReference type="PANTHER" id="PTHR36456:SF1">
    <property type="entry name" value="UPF0232 PROTEIN SCO3875"/>
    <property type="match status" value="1"/>
</dbReference>
<dbReference type="EMBL" id="FR872582">
    <property type="protein sequence ID" value="CCB89289.1"/>
    <property type="molecule type" value="Genomic_DNA"/>
</dbReference>
<evidence type="ECO:0000313" key="1">
    <source>
        <dbReference type="EMBL" id="CCB89289.1"/>
    </source>
</evidence>